<feature type="compositionally biased region" description="Low complexity" evidence="1">
    <location>
        <begin position="378"/>
        <end position="398"/>
    </location>
</feature>
<dbReference type="InParanoid" id="S8FW05"/>
<accession>S8FW05</accession>
<dbReference type="STRING" id="743788.S8FW05"/>
<evidence type="ECO:0000313" key="2">
    <source>
        <dbReference type="EMBL" id="EPT05271.1"/>
    </source>
</evidence>
<evidence type="ECO:0000313" key="3">
    <source>
        <dbReference type="Proteomes" id="UP000015241"/>
    </source>
</evidence>
<keyword evidence="3" id="KW-1185">Reference proteome</keyword>
<dbReference type="EMBL" id="KE504124">
    <property type="protein sequence ID" value="EPT05271.1"/>
    <property type="molecule type" value="Genomic_DNA"/>
</dbReference>
<dbReference type="Proteomes" id="UP000015241">
    <property type="component" value="Unassembled WGS sequence"/>
</dbReference>
<dbReference type="HOGENOM" id="CLU_046438_0_0_1"/>
<reference evidence="2 3" key="1">
    <citation type="journal article" date="2012" name="Science">
        <title>The Paleozoic origin of enzymatic lignin decomposition reconstructed from 31 fungal genomes.</title>
        <authorList>
            <person name="Floudas D."/>
            <person name="Binder M."/>
            <person name="Riley R."/>
            <person name="Barry K."/>
            <person name="Blanchette R.A."/>
            <person name="Henrissat B."/>
            <person name="Martinez A.T."/>
            <person name="Otillar R."/>
            <person name="Spatafora J.W."/>
            <person name="Yadav J.S."/>
            <person name="Aerts A."/>
            <person name="Benoit I."/>
            <person name="Boyd A."/>
            <person name="Carlson A."/>
            <person name="Copeland A."/>
            <person name="Coutinho P.M."/>
            <person name="de Vries R.P."/>
            <person name="Ferreira P."/>
            <person name="Findley K."/>
            <person name="Foster B."/>
            <person name="Gaskell J."/>
            <person name="Glotzer D."/>
            <person name="Gorecki P."/>
            <person name="Heitman J."/>
            <person name="Hesse C."/>
            <person name="Hori C."/>
            <person name="Igarashi K."/>
            <person name="Jurgens J.A."/>
            <person name="Kallen N."/>
            <person name="Kersten P."/>
            <person name="Kohler A."/>
            <person name="Kuees U."/>
            <person name="Kumar T.K.A."/>
            <person name="Kuo A."/>
            <person name="LaButti K."/>
            <person name="Larrondo L.F."/>
            <person name="Lindquist E."/>
            <person name="Ling A."/>
            <person name="Lombard V."/>
            <person name="Lucas S."/>
            <person name="Lundell T."/>
            <person name="Martin R."/>
            <person name="McLaughlin D.J."/>
            <person name="Morgenstern I."/>
            <person name="Morin E."/>
            <person name="Murat C."/>
            <person name="Nagy L.G."/>
            <person name="Nolan M."/>
            <person name="Ohm R.A."/>
            <person name="Patyshakuliyeva A."/>
            <person name="Rokas A."/>
            <person name="Ruiz-Duenas F.J."/>
            <person name="Sabat G."/>
            <person name="Salamov A."/>
            <person name="Samejima M."/>
            <person name="Schmutz J."/>
            <person name="Slot J.C."/>
            <person name="St John F."/>
            <person name="Stenlid J."/>
            <person name="Sun H."/>
            <person name="Sun S."/>
            <person name="Syed K."/>
            <person name="Tsang A."/>
            <person name="Wiebenga A."/>
            <person name="Young D."/>
            <person name="Pisabarro A."/>
            <person name="Eastwood D.C."/>
            <person name="Martin F."/>
            <person name="Cullen D."/>
            <person name="Grigoriev I.V."/>
            <person name="Hibbett D.S."/>
        </authorList>
    </citation>
    <scope>NUCLEOTIDE SEQUENCE</scope>
    <source>
        <strain evidence="3">FP-58527</strain>
    </source>
</reference>
<feature type="compositionally biased region" description="Low complexity" evidence="1">
    <location>
        <begin position="224"/>
        <end position="248"/>
    </location>
</feature>
<organism evidence="2 3">
    <name type="scientific">Fomitopsis schrenkii</name>
    <name type="common">Brown rot fungus</name>
    <dbReference type="NCBI Taxonomy" id="2126942"/>
    <lineage>
        <taxon>Eukaryota</taxon>
        <taxon>Fungi</taxon>
        <taxon>Dikarya</taxon>
        <taxon>Basidiomycota</taxon>
        <taxon>Agaricomycotina</taxon>
        <taxon>Agaricomycetes</taxon>
        <taxon>Polyporales</taxon>
        <taxon>Fomitopsis</taxon>
    </lineage>
</organism>
<dbReference type="eggNOG" id="ENOG502RBUX">
    <property type="taxonomic scope" value="Eukaryota"/>
</dbReference>
<name>S8FW05_FOMSC</name>
<dbReference type="OrthoDB" id="3358956at2759"/>
<evidence type="ECO:0000256" key="1">
    <source>
        <dbReference type="SAM" id="MobiDB-lite"/>
    </source>
</evidence>
<dbReference type="AlphaFoldDB" id="S8FW05"/>
<feature type="compositionally biased region" description="Low complexity" evidence="1">
    <location>
        <begin position="293"/>
        <end position="304"/>
    </location>
</feature>
<sequence length="502" mass="54532">MSRLQKEAIQRICINEETTAAALELLGTASLCTGPGTGYDLREGASGLPAVCAYLASEELGYGEVSAKIAQTASCLAPKVWQATLKTVRNALEAVHQPPEEEEAGSLDYEDLIKEYRIGRSDFVAASMKDVENSLLKAESIPEDIPRPRVAMKVSIFTWVCANVIKMRVVSPEAVLSNYDVHQRDYDDIVEIIVSSCQDAIQRARQKVENLRAKTLAASKGPKKAAAQRAAASATTPAASPSKPAAAAESDRDAPPSPQKTHTRKRKVGFAELDDVDYDLLDTPSKRPRTSSPAKARTITTPAAPTAPAPGRTPNPDAISPMKQSRPAGPPLRLPLPALAMPKPSIFPSTKRAAVQSPLDLLAQRSSSRGPLPNGTSPARTTRAQTRTLAQPAPSHAEPAPEPEPVAGPSTPRRRGRPPKAGTPAAARVATPARATPSQKRVPAALAALEDEEDEERRPHRFRPVFMDRRQWFQRDPRVEREWRMVEARMREERARNVVRSC</sequence>
<feature type="region of interest" description="Disordered" evidence="1">
    <location>
        <begin position="215"/>
        <end position="458"/>
    </location>
</feature>
<feature type="compositionally biased region" description="Low complexity" evidence="1">
    <location>
        <begin position="422"/>
        <end position="437"/>
    </location>
</feature>
<proteinExistence type="predicted"/>
<protein>
    <submittedName>
        <fullName evidence="2">Uncharacterized protein</fullName>
    </submittedName>
</protein>
<feature type="compositionally biased region" description="Polar residues" evidence="1">
    <location>
        <begin position="364"/>
        <end position="377"/>
    </location>
</feature>
<feature type="compositionally biased region" description="Low complexity" evidence="1">
    <location>
        <begin position="335"/>
        <end position="344"/>
    </location>
</feature>
<gene>
    <name evidence="2" type="ORF">FOMPIDRAFT_1013563</name>
</gene>